<protein>
    <recommendedName>
        <fullName evidence="5">ATP-binding protein</fullName>
    </recommendedName>
</protein>
<dbReference type="GeneID" id="24890978"/>
<reference evidence="3 4" key="1">
    <citation type="journal article" date="2015" name="Int. J. Syst. Evol. Microbiol.">
        <title>M ethanocaldococcus bathoardescens sp. nov., a hyperthermophilic methanogen isolated from a volcanically active deep-sea hydrothermal vent.</title>
        <authorList>
            <person name="Stewart L.C."/>
            <person name="Jung J.H."/>
            <person name="Kim Y.T."/>
            <person name="Kwon S.W."/>
            <person name="Park C.S."/>
            <person name="Holden J.F."/>
        </authorList>
    </citation>
    <scope>NUCLEOTIDE SEQUENCE [LARGE SCALE GENOMIC DNA]</scope>
    <source>
        <strain evidence="3 4">JH146</strain>
    </source>
</reference>
<gene>
    <name evidence="3" type="ORF">JH146_0383</name>
</gene>
<evidence type="ECO:0000313" key="4">
    <source>
        <dbReference type="Proteomes" id="UP000028781"/>
    </source>
</evidence>
<dbReference type="KEGG" id="mjh:JH146_0383"/>
<sequence>MKPFHLIAVPHRDILKGRLTMDTFAADLWEVYQNRGAEDYRDPELFFKKTYLTSGLKSLIKIASKRLRGEGGDPIIQIQTPFGGGKTHSLIALYHTFKNPEIAKKYIEGIEPIKAKVITIVGTAITPEKEDDKITGTLWGEIERQLEGDIKTLNSPISPGREKLRALLKKHEPVLILMDEVLAYVVKARGIKVGDTNLASQTIAFLQELTETVKSLSNTLLVMTLPASVLEYADEEVAEELLTKLQKVAGRVEKIYTPVAGEEIYEVIRRRLFQRIDEEEVKNIVDEFIDYYEREGILINKSQYREKMIKSYPFHPEVIDLLHHRWGSIPTFQRTRGVLRILSLVIYKLRDSPIPLIRPCDFDLSFGELAEELIKHIGKEYESVLSADITATDSNAKKVDESLGDAYKGLKLGTKVATTIFLYSFSGGEIKGISLGELKLTCSDINVPSSIISDVVNALEDNLYYLWKENGRYLFKNQPNLNKTVITKMTEIEMKQLEEEIKTLLKKYLGKKLLTYIYPKNSRDIPDTEEFKLVILPTNDKDFVKEIIQNYGNNPRVNKNTLFFLCPMESERHNFERFLREKLAWESIAKDKHIVLTDQQKKEVKEKIEKLKKDEKDKLRYFYRIIYLPGKDIKEIDLGIPTYGLKKTITEEIFDRLREEKEIVEKLAPILILNKYLANKDYLPIKQLYKALLTTPGEPRISKTNFIKSIEEGVKNGYFGFGILKDGEVECIKIKATPKIEFEDYEVIIKKELCEKKEPQVEEKKTSSEEKQKPEKTDTKITETKTEDKKEETIQDIKEDKIKKPREISEYMGPTINELTLEVKIPRGKLSEFYRYVMRNLENVFDDIEITIKIKATNGNLKKSDYELKIKETLNQINAEVLKEDIK</sequence>
<evidence type="ECO:0008006" key="5">
    <source>
        <dbReference type="Google" id="ProtNLM"/>
    </source>
</evidence>
<dbReference type="STRING" id="1301915.JH146_0383"/>
<proteinExistence type="predicted"/>
<feature type="region of interest" description="Disordered" evidence="2">
    <location>
        <begin position="759"/>
        <end position="788"/>
    </location>
</feature>
<feature type="coiled-coil region" evidence="1">
    <location>
        <begin position="487"/>
        <end position="514"/>
    </location>
</feature>
<name>A0A076LFK3_9EURY</name>
<dbReference type="AlphaFoldDB" id="A0A076LFK3"/>
<dbReference type="Proteomes" id="UP000028781">
    <property type="component" value="Chromosome"/>
</dbReference>
<organism evidence="3 4">
    <name type="scientific">Methanocaldococcus bathoardescens</name>
    <dbReference type="NCBI Taxonomy" id="1301915"/>
    <lineage>
        <taxon>Archaea</taxon>
        <taxon>Methanobacteriati</taxon>
        <taxon>Methanobacteriota</taxon>
        <taxon>Methanomada group</taxon>
        <taxon>Methanococci</taxon>
        <taxon>Methanococcales</taxon>
        <taxon>Methanocaldococcaceae</taxon>
        <taxon>Methanocaldococcus</taxon>
    </lineage>
</organism>
<evidence type="ECO:0000313" key="3">
    <source>
        <dbReference type="EMBL" id="AIJ05233.1"/>
    </source>
</evidence>
<dbReference type="Pfam" id="PF04465">
    <property type="entry name" value="DUF499"/>
    <property type="match status" value="1"/>
</dbReference>
<dbReference type="OrthoDB" id="25002at2157"/>
<dbReference type="EMBL" id="CP009149">
    <property type="protein sequence ID" value="AIJ05233.1"/>
    <property type="molecule type" value="Genomic_DNA"/>
</dbReference>
<evidence type="ECO:0000256" key="2">
    <source>
        <dbReference type="SAM" id="MobiDB-lite"/>
    </source>
</evidence>
<evidence type="ECO:0000256" key="1">
    <source>
        <dbReference type="SAM" id="Coils"/>
    </source>
</evidence>
<keyword evidence="4" id="KW-1185">Reference proteome</keyword>
<accession>A0A076LFK3</accession>
<dbReference type="HOGENOM" id="CLU_010124_1_0_2"/>
<dbReference type="InterPro" id="IPR007555">
    <property type="entry name" value="DUF499"/>
</dbReference>
<dbReference type="RefSeq" id="WP_048201423.1">
    <property type="nucleotide sequence ID" value="NZ_CP009149.1"/>
</dbReference>
<keyword evidence="1" id="KW-0175">Coiled coil</keyword>